<evidence type="ECO:0000313" key="1">
    <source>
        <dbReference type="EMBL" id="MET3573820.1"/>
    </source>
</evidence>
<comment type="caution">
    <text evidence="1">The sequence shown here is derived from an EMBL/GenBank/DDBJ whole genome shotgun (WGS) entry which is preliminary data.</text>
</comment>
<sequence>MAEDQPAIKQDILFEFPGLDIGLGDFFISKKGYPVS</sequence>
<reference evidence="1 2" key="1">
    <citation type="submission" date="2024-06" db="EMBL/GenBank/DDBJ databases">
        <title>Genomic Encyclopedia of Type Strains, Phase IV (KMG-IV): sequencing the most valuable type-strain genomes for metagenomic binning, comparative biology and taxonomic classification.</title>
        <authorList>
            <person name="Goeker M."/>
        </authorList>
    </citation>
    <scope>NUCLEOTIDE SEQUENCE [LARGE SCALE GENOMIC DNA]</scope>
    <source>
        <strain evidence="1 2">DSM 19261</strain>
    </source>
</reference>
<proteinExistence type="predicted"/>
<dbReference type="Proteomes" id="UP001549200">
    <property type="component" value="Unassembled WGS sequence"/>
</dbReference>
<name>A0ABV2G6A2_9FIRM</name>
<gene>
    <name evidence="1" type="ORF">ABID13_005488</name>
</gene>
<accession>A0ABV2G6A2</accession>
<organism evidence="1 2">
    <name type="scientific">Enterocloster citroniae</name>
    <dbReference type="NCBI Taxonomy" id="358743"/>
    <lineage>
        <taxon>Bacteria</taxon>
        <taxon>Bacillati</taxon>
        <taxon>Bacillota</taxon>
        <taxon>Clostridia</taxon>
        <taxon>Lachnospirales</taxon>
        <taxon>Lachnospiraceae</taxon>
        <taxon>Enterocloster</taxon>
    </lineage>
</organism>
<protein>
    <submittedName>
        <fullName evidence="1">Uncharacterized protein</fullName>
    </submittedName>
</protein>
<keyword evidence="2" id="KW-1185">Reference proteome</keyword>
<dbReference type="EMBL" id="JBEPLZ010000040">
    <property type="protein sequence ID" value="MET3573820.1"/>
    <property type="molecule type" value="Genomic_DNA"/>
</dbReference>
<evidence type="ECO:0000313" key="2">
    <source>
        <dbReference type="Proteomes" id="UP001549200"/>
    </source>
</evidence>